<feature type="repeat" description="TPR" evidence="1">
    <location>
        <begin position="119"/>
        <end position="152"/>
    </location>
</feature>
<evidence type="ECO:0000313" key="2">
    <source>
        <dbReference type="EMBL" id="MDG0813077.1"/>
    </source>
</evidence>
<reference evidence="2" key="1">
    <citation type="submission" date="2022-10" db="EMBL/GenBank/DDBJ databases">
        <title>Comparative genomic analysis of Cohnella hashimotonis sp. nov., isolated from the International Space Station.</title>
        <authorList>
            <person name="Simpson A."/>
            <person name="Venkateswaran K."/>
        </authorList>
    </citation>
    <scope>NUCLEOTIDE SEQUENCE</scope>
    <source>
        <strain evidence="2">DSM 28161</strain>
    </source>
</reference>
<dbReference type="Pfam" id="PF13432">
    <property type="entry name" value="TPR_16"/>
    <property type="match status" value="2"/>
</dbReference>
<dbReference type="SMART" id="SM00028">
    <property type="entry name" value="TPR"/>
    <property type="match status" value="3"/>
</dbReference>
<comment type="caution">
    <text evidence="2">The sequence shown here is derived from an EMBL/GenBank/DDBJ whole genome shotgun (WGS) entry which is preliminary data.</text>
</comment>
<dbReference type="EMBL" id="JAPDIA010000008">
    <property type="protein sequence ID" value="MDG0813077.1"/>
    <property type="molecule type" value="Genomic_DNA"/>
</dbReference>
<accession>A0A9X4KY94</accession>
<dbReference type="Proteomes" id="UP001153404">
    <property type="component" value="Unassembled WGS sequence"/>
</dbReference>
<evidence type="ECO:0000256" key="1">
    <source>
        <dbReference type="PROSITE-ProRule" id="PRU00339"/>
    </source>
</evidence>
<sequence length="183" mass="21021">MTDGEICLRRAYEAILASDFEAAVVWFRRAVEREPDNASYYYKGSISLARSGKLDLALDYARNAVRLAPGEADYRLHLRLVEGRQLARQAKALLAKPQPEPNTAIELLQEAVELDPLDAGAYLLLGIACRLAGEYDRAIEALRTAKEMNPMMLEAGRLLRETKMERARRWRLIYTYYTRRRNR</sequence>
<keyword evidence="3" id="KW-1185">Reference proteome</keyword>
<dbReference type="PANTHER" id="PTHR12558">
    <property type="entry name" value="CELL DIVISION CYCLE 16,23,27"/>
    <property type="match status" value="1"/>
</dbReference>
<gene>
    <name evidence="2" type="ORF">OMP40_30050</name>
</gene>
<organism evidence="2 3">
    <name type="scientific">Cohnella rhizosphaerae</name>
    <dbReference type="NCBI Taxonomy" id="1457232"/>
    <lineage>
        <taxon>Bacteria</taxon>
        <taxon>Bacillati</taxon>
        <taxon>Bacillota</taxon>
        <taxon>Bacilli</taxon>
        <taxon>Bacillales</taxon>
        <taxon>Paenibacillaceae</taxon>
        <taxon>Cohnella</taxon>
    </lineage>
</organism>
<dbReference type="InterPro" id="IPR011990">
    <property type="entry name" value="TPR-like_helical_dom_sf"/>
</dbReference>
<dbReference type="AlphaFoldDB" id="A0A9X4KY94"/>
<dbReference type="Gene3D" id="1.25.40.10">
    <property type="entry name" value="Tetratricopeptide repeat domain"/>
    <property type="match status" value="2"/>
</dbReference>
<dbReference type="InterPro" id="IPR019734">
    <property type="entry name" value="TPR_rpt"/>
</dbReference>
<protein>
    <submittedName>
        <fullName evidence="2">Tetratricopeptide repeat protein</fullName>
    </submittedName>
</protein>
<dbReference type="RefSeq" id="WP_277536821.1">
    <property type="nucleotide sequence ID" value="NZ_JAPDIA010000008.1"/>
</dbReference>
<proteinExistence type="predicted"/>
<name>A0A9X4KY94_9BACL</name>
<keyword evidence="1" id="KW-0802">TPR repeat</keyword>
<dbReference type="PANTHER" id="PTHR12558:SF13">
    <property type="entry name" value="CELL DIVISION CYCLE PROTEIN 27 HOMOLOG"/>
    <property type="match status" value="1"/>
</dbReference>
<dbReference type="SUPFAM" id="SSF48452">
    <property type="entry name" value="TPR-like"/>
    <property type="match status" value="1"/>
</dbReference>
<evidence type="ECO:0000313" key="3">
    <source>
        <dbReference type="Proteomes" id="UP001153404"/>
    </source>
</evidence>
<dbReference type="PROSITE" id="PS50005">
    <property type="entry name" value="TPR"/>
    <property type="match status" value="1"/>
</dbReference>